<evidence type="ECO:0000313" key="1">
    <source>
        <dbReference type="EMBL" id="MBX14956.1"/>
    </source>
</evidence>
<proteinExistence type="predicted"/>
<dbReference type="EMBL" id="GGEC01034472">
    <property type="protein sequence ID" value="MBX14956.1"/>
    <property type="molecule type" value="Transcribed_RNA"/>
</dbReference>
<accession>A0A2P2LAF1</accession>
<protein>
    <submittedName>
        <fullName evidence="1">Uncharacterized protein</fullName>
    </submittedName>
</protein>
<dbReference type="AlphaFoldDB" id="A0A2P2LAF1"/>
<reference evidence="1" key="1">
    <citation type="submission" date="2018-02" db="EMBL/GenBank/DDBJ databases">
        <title>Rhizophora mucronata_Transcriptome.</title>
        <authorList>
            <person name="Meera S.P."/>
            <person name="Sreeshan A."/>
            <person name="Augustine A."/>
        </authorList>
    </citation>
    <scope>NUCLEOTIDE SEQUENCE</scope>
    <source>
        <tissue evidence="1">Leaf</tissue>
    </source>
</reference>
<name>A0A2P2LAF1_RHIMU</name>
<organism evidence="1">
    <name type="scientific">Rhizophora mucronata</name>
    <name type="common">Asiatic mangrove</name>
    <dbReference type="NCBI Taxonomy" id="61149"/>
    <lineage>
        <taxon>Eukaryota</taxon>
        <taxon>Viridiplantae</taxon>
        <taxon>Streptophyta</taxon>
        <taxon>Embryophyta</taxon>
        <taxon>Tracheophyta</taxon>
        <taxon>Spermatophyta</taxon>
        <taxon>Magnoliopsida</taxon>
        <taxon>eudicotyledons</taxon>
        <taxon>Gunneridae</taxon>
        <taxon>Pentapetalae</taxon>
        <taxon>rosids</taxon>
        <taxon>fabids</taxon>
        <taxon>Malpighiales</taxon>
        <taxon>Rhizophoraceae</taxon>
        <taxon>Rhizophora</taxon>
    </lineage>
</organism>
<sequence length="70" mass="8463">MLWEKKWNKFHPTPQHQLEIIITKLSYLQKLKFKVIIKQSTAQKDVFHGSLQFILHNTRPDFCTRYFSVS</sequence>